<dbReference type="Proteomes" id="UP000265520">
    <property type="component" value="Unassembled WGS sequence"/>
</dbReference>
<evidence type="ECO:0000313" key="2">
    <source>
        <dbReference type="Proteomes" id="UP000265520"/>
    </source>
</evidence>
<evidence type="ECO:0000313" key="1">
    <source>
        <dbReference type="EMBL" id="MCI91195.1"/>
    </source>
</evidence>
<dbReference type="AlphaFoldDB" id="A0A392VWY4"/>
<comment type="caution">
    <text evidence="1">The sequence shown here is derived from an EMBL/GenBank/DDBJ whole genome shotgun (WGS) entry which is preliminary data.</text>
</comment>
<accession>A0A392VWY4</accession>
<protein>
    <submittedName>
        <fullName evidence="1">Uncharacterized protein</fullName>
    </submittedName>
</protein>
<name>A0A392VWY4_9FABA</name>
<keyword evidence="2" id="KW-1185">Reference proteome</keyword>
<feature type="non-terminal residue" evidence="1">
    <location>
        <position position="37"/>
    </location>
</feature>
<dbReference type="EMBL" id="LXQA011265452">
    <property type="protein sequence ID" value="MCI91195.1"/>
    <property type="molecule type" value="Genomic_DNA"/>
</dbReference>
<reference evidence="1 2" key="1">
    <citation type="journal article" date="2018" name="Front. Plant Sci.">
        <title>Red Clover (Trifolium pratense) and Zigzag Clover (T. medium) - A Picture of Genomic Similarities and Differences.</title>
        <authorList>
            <person name="Dluhosova J."/>
            <person name="Istvanek J."/>
            <person name="Nedelnik J."/>
            <person name="Repkova J."/>
        </authorList>
    </citation>
    <scope>NUCLEOTIDE SEQUENCE [LARGE SCALE GENOMIC DNA]</scope>
    <source>
        <strain evidence="2">cv. 10/8</strain>
        <tissue evidence="1">Leaf</tissue>
    </source>
</reference>
<organism evidence="1 2">
    <name type="scientific">Trifolium medium</name>
    <dbReference type="NCBI Taxonomy" id="97028"/>
    <lineage>
        <taxon>Eukaryota</taxon>
        <taxon>Viridiplantae</taxon>
        <taxon>Streptophyta</taxon>
        <taxon>Embryophyta</taxon>
        <taxon>Tracheophyta</taxon>
        <taxon>Spermatophyta</taxon>
        <taxon>Magnoliopsida</taxon>
        <taxon>eudicotyledons</taxon>
        <taxon>Gunneridae</taxon>
        <taxon>Pentapetalae</taxon>
        <taxon>rosids</taxon>
        <taxon>fabids</taxon>
        <taxon>Fabales</taxon>
        <taxon>Fabaceae</taxon>
        <taxon>Papilionoideae</taxon>
        <taxon>50 kb inversion clade</taxon>
        <taxon>NPAAA clade</taxon>
        <taxon>Hologalegina</taxon>
        <taxon>IRL clade</taxon>
        <taxon>Trifolieae</taxon>
        <taxon>Trifolium</taxon>
    </lineage>
</organism>
<sequence length="37" mass="3905">MTVPTNVITDVAEKPQEKVVVTDAPTDVEPPSIPTDA</sequence>
<proteinExistence type="predicted"/>